<feature type="transmembrane region" description="Helical" evidence="2">
    <location>
        <begin position="190"/>
        <end position="214"/>
    </location>
</feature>
<evidence type="ECO:0000313" key="3">
    <source>
        <dbReference type="EMBL" id="CUG93454.1"/>
    </source>
</evidence>
<dbReference type="VEuPathDB" id="TriTrypDB:BSAL_42960"/>
<protein>
    <submittedName>
        <fullName evidence="3">Claudin-like protein, putative</fullName>
    </submittedName>
</protein>
<keyword evidence="2" id="KW-0472">Membrane</keyword>
<dbReference type="Gene3D" id="1.20.140.150">
    <property type="match status" value="1"/>
</dbReference>
<keyword evidence="2" id="KW-1133">Transmembrane helix</keyword>
<reference evidence="4" key="1">
    <citation type="submission" date="2015-09" db="EMBL/GenBank/DDBJ databases">
        <authorList>
            <consortium name="Pathogen Informatics"/>
        </authorList>
    </citation>
    <scope>NUCLEOTIDE SEQUENCE [LARGE SCALE GENOMIC DNA]</scope>
    <source>
        <strain evidence="4">Lake Konstanz</strain>
    </source>
</reference>
<dbReference type="AlphaFoldDB" id="A0A0S4JT52"/>
<keyword evidence="2" id="KW-0812">Transmembrane</keyword>
<name>A0A0S4JT52_BODSA</name>
<evidence type="ECO:0000313" key="4">
    <source>
        <dbReference type="Proteomes" id="UP000051952"/>
    </source>
</evidence>
<organism evidence="3 4">
    <name type="scientific">Bodo saltans</name>
    <name type="common">Flagellated protozoan</name>
    <dbReference type="NCBI Taxonomy" id="75058"/>
    <lineage>
        <taxon>Eukaryota</taxon>
        <taxon>Discoba</taxon>
        <taxon>Euglenozoa</taxon>
        <taxon>Kinetoplastea</taxon>
        <taxon>Metakinetoplastina</taxon>
        <taxon>Eubodonida</taxon>
        <taxon>Bodonidae</taxon>
        <taxon>Bodo</taxon>
    </lineage>
</organism>
<feature type="transmembrane region" description="Helical" evidence="2">
    <location>
        <begin position="109"/>
        <end position="132"/>
    </location>
</feature>
<proteinExistence type="predicted"/>
<gene>
    <name evidence="3" type="ORF">BSAL_42960</name>
</gene>
<feature type="region of interest" description="Disordered" evidence="1">
    <location>
        <begin position="262"/>
        <end position="308"/>
    </location>
</feature>
<dbReference type="EMBL" id="CYKH01002155">
    <property type="protein sequence ID" value="CUG93454.1"/>
    <property type="molecule type" value="Genomic_DNA"/>
</dbReference>
<keyword evidence="4" id="KW-1185">Reference proteome</keyword>
<evidence type="ECO:0000256" key="2">
    <source>
        <dbReference type="SAM" id="Phobius"/>
    </source>
</evidence>
<evidence type="ECO:0000256" key="1">
    <source>
        <dbReference type="SAM" id="MobiDB-lite"/>
    </source>
</evidence>
<feature type="transmembrane region" description="Helical" evidence="2">
    <location>
        <begin position="12"/>
        <end position="34"/>
    </location>
</feature>
<accession>A0A0S4JT52</accession>
<dbReference type="Proteomes" id="UP000051952">
    <property type="component" value="Unassembled WGS sequence"/>
</dbReference>
<feature type="transmembrane region" description="Helical" evidence="2">
    <location>
        <begin position="139"/>
        <end position="158"/>
    </location>
</feature>
<sequence>MKIIYIPIVVPVNIRTLWALLMIVVAAVLITIAVSTESWLVMKMETDPLNRTSATAISKIVAYQSLQVVDVNICRPSARFQVEFCSTTHVVYAQCDDATDPWCVGRVGFLTALGTGIAAIIVGVISIAVGLVKELALGYFAGLASLCSVMGTIAYASGYNKAVGDGLLAAIYSEAQVEHGTVTHTLGYSFYAFLFGSVLLCSAAGLSVSLFFCAAHGDENRAHQAPKIQLVEMDLRGSAEVAAMAPQPGFVRLDGGATVDYDDDEDDLITVPPPLPASYSSPTRVPDGAAPSTQTHPDPVQLQDLPHE</sequence>